<evidence type="ECO:0000256" key="2">
    <source>
        <dbReference type="ARBA" id="ARBA00022448"/>
    </source>
</evidence>
<evidence type="ECO:0000313" key="4">
    <source>
        <dbReference type="EMBL" id="RSU13677.1"/>
    </source>
</evidence>
<dbReference type="GeneID" id="95582014"/>
<dbReference type="Proteomes" id="UP000288028">
    <property type="component" value="Unassembled WGS sequence"/>
</dbReference>
<reference evidence="4 5" key="1">
    <citation type="submission" date="2017-05" db="EMBL/GenBank/DDBJ databases">
        <title>Vagococcus spp. assemblies.</title>
        <authorList>
            <person name="Gulvik C.A."/>
        </authorList>
    </citation>
    <scope>NUCLEOTIDE SEQUENCE [LARGE SCALE GENOMIC DNA]</scope>
    <source>
        <strain evidence="4 5">SS1714</strain>
    </source>
</reference>
<comment type="caution">
    <text evidence="4">The sequence shown here is derived from an EMBL/GenBank/DDBJ whole genome shotgun (WGS) entry which is preliminary data.</text>
</comment>
<dbReference type="RefSeq" id="WP_126794538.1">
    <property type="nucleotide sequence ID" value="NZ_CP060720.1"/>
</dbReference>
<evidence type="ECO:0008006" key="6">
    <source>
        <dbReference type="Google" id="ProtNLM"/>
    </source>
</evidence>
<dbReference type="InterPro" id="IPR035067">
    <property type="entry name" value="V-type_ATPase_csu/dsu"/>
</dbReference>
<dbReference type="InterPro" id="IPR036079">
    <property type="entry name" value="ATPase_csu/dsu_sf"/>
</dbReference>
<keyword evidence="2" id="KW-0813">Transport</keyword>
<dbReference type="GO" id="GO:0046961">
    <property type="term" value="F:proton-transporting ATPase activity, rotational mechanism"/>
    <property type="evidence" value="ECO:0007669"/>
    <property type="project" value="InterPro"/>
</dbReference>
<dbReference type="AlphaFoldDB" id="A0A430B008"/>
<keyword evidence="5" id="KW-1185">Reference proteome</keyword>
<dbReference type="EMBL" id="NGKB01000008">
    <property type="protein sequence ID" value="RSU13677.1"/>
    <property type="molecule type" value="Genomic_DNA"/>
</dbReference>
<dbReference type="Pfam" id="PF01992">
    <property type="entry name" value="vATP-synt_AC39"/>
    <property type="match status" value="1"/>
</dbReference>
<proteinExistence type="inferred from homology"/>
<evidence type="ECO:0000256" key="3">
    <source>
        <dbReference type="ARBA" id="ARBA00023065"/>
    </source>
</evidence>
<keyword evidence="3" id="KW-0406">Ion transport</keyword>
<dbReference type="PANTHER" id="PTHR38682:SF1">
    <property type="entry name" value="V-TYPE ATP SYNTHASE SUBUNIT C"/>
    <property type="match status" value="1"/>
</dbReference>
<evidence type="ECO:0000313" key="5">
    <source>
        <dbReference type="Proteomes" id="UP000288028"/>
    </source>
</evidence>
<organism evidence="4 5">
    <name type="scientific">Vagococcus carniphilus</name>
    <dbReference type="NCBI Taxonomy" id="218144"/>
    <lineage>
        <taxon>Bacteria</taxon>
        <taxon>Bacillati</taxon>
        <taxon>Bacillota</taxon>
        <taxon>Bacilli</taxon>
        <taxon>Lactobacillales</taxon>
        <taxon>Enterococcaceae</taxon>
        <taxon>Vagococcus</taxon>
    </lineage>
</organism>
<dbReference type="InterPro" id="IPR044911">
    <property type="entry name" value="V-type_ATPase_csu/dsu_dom_3"/>
</dbReference>
<dbReference type="OrthoDB" id="1653at2"/>
<dbReference type="PANTHER" id="PTHR38682">
    <property type="entry name" value="V-TYPE ATP SYNTHASE SUBUNIT C"/>
    <property type="match status" value="1"/>
</dbReference>
<dbReference type="SUPFAM" id="SSF103486">
    <property type="entry name" value="V-type ATP synthase subunit C"/>
    <property type="match status" value="1"/>
</dbReference>
<dbReference type="InterPro" id="IPR002843">
    <property type="entry name" value="ATPase_V0-cplx_csu/dsu"/>
</dbReference>
<dbReference type="Gene3D" id="1.20.1690.10">
    <property type="entry name" value="V-type ATP synthase subunit C domain"/>
    <property type="match status" value="2"/>
</dbReference>
<accession>A0A430B008</accession>
<dbReference type="Gene3D" id="1.10.132.50">
    <property type="entry name" value="ATP synthase (C/AC39) subunit, domain 3"/>
    <property type="match status" value="1"/>
</dbReference>
<evidence type="ECO:0000256" key="1">
    <source>
        <dbReference type="ARBA" id="ARBA00006709"/>
    </source>
</evidence>
<sequence length="334" mass="38990">MKDMLYNQINTMVRMEESNLLKSEHLNKMLLSDSFDEAKELLRNTKYDSFIDEADFLMNFDYYLREEQHRLFKKMYEVAPEKEVIDIYTMRYTYHNLKLITKAYYSNQELDQYFVDDGQYSLATIKSAVKNGTSTSVKGLLMDSILDVKAYLEEYQDIRGIDVIYDRYYLRHQRQAADKLNYPELTREVIAFIDLTNISMVFRGIKQKRTPNFLLTTLSSFGSFDKKQLAGFANQTAADFISFLSSSDYHEVISSLVNKETGEMSLLLLAKERDNFLTNLYNLANTQAFGPLPLLSLLNAKDIEIKNIQLILAGKKNHFSEKAIRERIRENNEL</sequence>
<gene>
    <name evidence="4" type="ORF">CBF28_09340</name>
</gene>
<dbReference type="InterPro" id="IPR050873">
    <property type="entry name" value="V-ATPase_V0D/AC39_subunit"/>
</dbReference>
<protein>
    <recommendedName>
        <fullName evidence="6">V-type ATP synthase subunit C</fullName>
    </recommendedName>
</protein>
<comment type="similarity">
    <text evidence="1">Belongs to the V-ATPase V0D/AC39 subunit family.</text>
</comment>
<name>A0A430B008_9ENTE</name>